<name>A0A7R7VL95_ASPCH</name>
<sequence length="195" mass="22061">MTQPQYCTRRRPIPIIPSKRQIHLLPGAAVILNLRILSTGERLLSRAAFICWPVGGSSARNVFVEADCAGAEGAGDGEEGEEECGFHVCIEISICHVHVHEDLGMTTPVYGNWKPKPRSCIPEDPVNIDLSFNQPSRIPDPFVFSDHRGHVHDFRYSWYKQEAVYCRITRRLSYISNTIPRGEVLMLRNAQPKKH</sequence>
<dbReference type="KEGG" id="ache:ACHE_30653A"/>
<organism evidence="1 2">
    <name type="scientific">Aspergillus chevalieri</name>
    <name type="common">Eurotium chevalieri</name>
    <dbReference type="NCBI Taxonomy" id="182096"/>
    <lineage>
        <taxon>Eukaryota</taxon>
        <taxon>Fungi</taxon>
        <taxon>Dikarya</taxon>
        <taxon>Ascomycota</taxon>
        <taxon>Pezizomycotina</taxon>
        <taxon>Eurotiomycetes</taxon>
        <taxon>Eurotiomycetidae</taxon>
        <taxon>Eurotiales</taxon>
        <taxon>Aspergillaceae</taxon>
        <taxon>Aspergillus</taxon>
        <taxon>Aspergillus subgen. Aspergillus</taxon>
    </lineage>
</organism>
<dbReference type="EMBL" id="AP024418">
    <property type="protein sequence ID" value="BCR86666.1"/>
    <property type="molecule type" value="Genomic_DNA"/>
</dbReference>
<protein>
    <submittedName>
        <fullName evidence="1">Uncharacterized protein</fullName>
    </submittedName>
</protein>
<reference evidence="1" key="1">
    <citation type="submission" date="2021-01" db="EMBL/GenBank/DDBJ databases">
        <authorList>
            <consortium name="Aspergillus chevalieri M1 genome sequencing consortium"/>
            <person name="Kazuki M."/>
            <person name="Futagami T."/>
        </authorList>
    </citation>
    <scope>NUCLEOTIDE SEQUENCE</scope>
    <source>
        <strain evidence="1">M1</strain>
    </source>
</reference>
<evidence type="ECO:0000313" key="1">
    <source>
        <dbReference type="EMBL" id="BCR86666.1"/>
    </source>
</evidence>
<reference evidence="1" key="2">
    <citation type="submission" date="2021-02" db="EMBL/GenBank/DDBJ databases">
        <title>Aspergillus chevalieri M1 genome sequence.</title>
        <authorList>
            <person name="Kadooka C."/>
            <person name="Mori K."/>
            <person name="Futagami T."/>
        </authorList>
    </citation>
    <scope>NUCLEOTIDE SEQUENCE</scope>
    <source>
        <strain evidence="1">M1</strain>
    </source>
</reference>
<dbReference type="RefSeq" id="XP_043135188.1">
    <property type="nucleotide sequence ID" value="XM_043277294.1"/>
</dbReference>
<proteinExistence type="predicted"/>
<gene>
    <name evidence="1" type="ORF">ACHE_30653A</name>
</gene>
<keyword evidence="2" id="KW-1185">Reference proteome</keyword>
<evidence type="ECO:0000313" key="2">
    <source>
        <dbReference type="Proteomes" id="UP000637239"/>
    </source>
</evidence>
<dbReference type="Proteomes" id="UP000637239">
    <property type="component" value="Chromosome 3"/>
</dbReference>
<dbReference type="GeneID" id="66981025"/>
<accession>A0A7R7VL95</accession>
<dbReference type="AlphaFoldDB" id="A0A7R7VL95"/>